<evidence type="ECO:0000313" key="1">
    <source>
        <dbReference type="EMBL" id="KAK4310253.1"/>
    </source>
</evidence>
<protein>
    <submittedName>
        <fullName evidence="1">Uncharacterized protein</fullName>
    </submittedName>
</protein>
<organism evidence="1 2">
    <name type="scientific">Petrolisthes manimaculis</name>
    <dbReference type="NCBI Taxonomy" id="1843537"/>
    <lineage>
        <taxon>Eukaryota</taxon>
        <taxon>Metazoa</taxon>
        <taxon>Ecdysozoa</taxon>
        <taxon>Arthropoda</taxon>
        <taxon>Crustacea</taxon>
        <taxon>Multicrustacea</taxon>
        <taxon>Malacostraca</taxon>
        <taxon>Eumalacostraca</taxon>
        <taxon>Eucarida</taxon>
        <taxon>Decapoda</taxon>
        <taxon>Pleocyemata</taxon>
        <taxon>Anomura</taxon>
        <taxon>Galatheoidea</taxon>
        <taxon>Porcellanidae</taxon>
        <taxon>Petrolisthes</taxon>
    </lineage>
</organism>
<keyword evidence="2" id="KW-1185">Reference proteome</keyword>
<gene>
    <name evidence="1" type="ORF">Pmani_018169</name>
</gene>
<proteinExistence type="predicted"/>
<name>A0AAE1PLI3_9EUCA</name>
<reference evidence="1" key="1">
    <citation type="submission" date="2023-11" db="EMBL/GenBank/DDBJ databases">
        <title>Genome assemblies of two species of porcelain crab, Petrolisthes cinctipes and Petrolisthes manimaculis (Anomura: Porcellanidae).</title>
        <authorList>
            <person name="Angst P."/>
        </authorList>
    </citation>
    <scope>NUCLEOTIDE SEQUENCE</scope>
    <source>
        <strain evidence="1">PB745_02</strain>
        <tissue evidence="1">Gill</tissue>
    </source>
</reference>
<dbReference type="EMBL" id="JAWZYT010001655">
    <property type="protein sequence ID" value="KAK4310253.1"/>
    <property type="molecule type" value="Genomic_DNA"/>
</dbReference>
<accession>A0AAE1PLI3</accession>
<dbReference type="Proteomes" id="UP001292094">
    <property type="component" value="Unassembled WGS sequence"/>
</dbReference>
<evidence type="ECO:0000313" key="2">
    <source>
        <dbReference type="Proteomes" id="UP001292094"/>
    </source>
</evidence>
<sequence length="84" mass="9276">MHCGENERGGYTSEVVIRGEVEREEEALGHALPHPPILAIPYPYPLNLPLYTHAHLHAPTHACTPFNQPACLPHHAKQTLGAQK</sequence>
<comment type="caution">
    <text evidence="1">The sequence shown here is derived from an EMBL/GenBank/DDBJ whole genome shotgun (WGS) entry which is preliminary data.</text>
</comment>
<dbReference type="AlphaFoldDB" id="A0AAE1PLI3"/>